<evidence type="ECO:0000313" key="5">
    <source>
        <dbReference type="EMBL" id="ORX99608.1"/>
    </source>
</evidence>
<dbReference type="InterPro" id="IPR001461">
    <property type="entry name" value="Aspartic_peptidase_A1"/>
</dbReference>
<accession>A0A1Y1YNQ8</accession>
<feature type="compositionally biased region" description="Basic and acidic residues" evidence="2">
    <location>
        <begin position="448"/>
        <end position="475"/>
    </location>
</feature>
<dbReference type="OrthoDB" id="4074350at2759"/>
<evidence type="ECO:0000259" key="4">
    <source>
        <dbReference type="PROSITE" id="PS51767"/>
    </source>
</evidence>
<keyword evidence="3" id="KW-0812">Transmembrane</keyword>
<dbReference type="PROSITE" id="PS51767">
    <property type="entry name" value="PEPTIDASE_A1"/>
    <property type="match status" value="1"/>
</dbReference>
<name>A0A1Y1YNQ8_9PLEO</name>
<comment type="caution">
    <text evidence="5">The sequence shown here is derived from an EMBL/GenBank/DDBJ whole genome shotgun (WGS) entry which is preliminary data.</text>
</comment>
<feature type="region of interest" description="Disordered" evidence="2">
    <location>
        <begin position="448"/>
        <end position="491"/>
    </location>
</feature>
<reference evidence="5 6" key="1">
    <citation type="submission" date="2016-07" db="EMBL/GenBank/DDBJ databases">
        <title>Pervasive Adenine N6-methylation of Active Genes in Fungi.</title>
        <authorList>
            <consortium name="DOE Joint Genome Institute"/>
            <person name="Mondo S.J."/>
            <person name="Dannebaum R.O."/>
            <person name="Kuo R.C."/>
            <person name="Labutti K."/>
            <person name="Haridas S."/>
            <person name="Kuo A."/>
            <person name="Salamov A."/>
            <person name="Ahrendt S.R."/>
            <person name="Lipzen A."/>
            <person name="Sullivan W."/>
            <person name="Andreopoulos W.B."/>
            <person name="Clum A."/>
            <person name="Lindquist E."/>
            <person name="Daum C."/>
            <person name="Ramamoorthy G.K."/>
            <person name="Gryganskyi A."/>
            <person name="Culley D."/>
            <person name="Magnuson J.K."/>
            <person name="James T.Y."/>
            <person name="O'Malley M.A."/>
            <person name="Stajich J.E."/>
            <person name="Spatafora J.W."/>
            <person name="Visel A."/>
            <person name="Grigoriev I.V."/>
        </authorList>
    </citation>
    <scope>NUCLEOTIDE SEQUENCE [LARGE SCALE GENOMIC DNA]</scope>
    <source>
        <strain evidence="5 6">CBS 115471</strain>
    </source>
</reference>
<dbReference type="PANTHER" id="PTHR47965:SF101">
    <property type="entry name" value="HYPOTHETICAL ASPARTYL PROTEASE (EUROFUNG)-RELATED"/>
    <property type="match status" value="1"/>
</dbReference>
<keyword evidence="3" id="KW-1133">Transmembrane helix</keyword>
<dbReference type="PANTHER" id="PTHR47965">
    <property type="entry name" value="ASPARTYL PROTEASE-RELATED"/>
    <property type="match status" value="1"/>
</dbReference>
<sequence>MSNNTGNSSARPLVVENSGRWLGNDGAWSTFYVHVGTPPQHFHVVPSTKGQTIYVPIDQDCQRMNISACGASRGVEVFDQRPSDGFQINRSSTWNEIGIYRLGLDASLGLSGNGEFGYDTVGPSTAGSKETPVLNHQAVSAFATPDFWLGQLGLWMFAINMSETNQPHSFLSSLKEQGHIPSLSFGYNAGTPYRFTKISGSLTLGGYDRSRISNGTKATLQMPISEDLLVGLQNISVDLGNGTTTILDQGILSVIDSTIPELWLPRAACDKLASSFGLTYFEPADRYALTNDAHDALQKLSPTLSLTLGAAVKGGDTIIIDIPYAAFDLQANYPIFANSTNYFPIRRAANDSQYTIGRVFLQEAYLTVDWERNKFNISKAYFSSPMPDADLVAIPPLEDKNGTLILTNSPKGKKLSAGAIAGIAIGVLLLLLLIGALVWWFKFRKPPPQEEKPAIEHSDDKKPGPDEVRPDDTKVGPEASQSPKGILAELGAPHGNSEMLELLRSVRVPETYEIGGNEPIEVEGNVPIEVEGNVPAEVEGIVPVEVEANVPIEVEGSSPIYELSSP</sequence>
<evidence type="ECO:0000256" key="2">
    <source>
        <dbReference type="SAM" id="MobiDB-lite"/>
    </source>
</evidence>
<organism evidence="5 6">
    <name type="scientific">Clohesyomyces aquaticus</name>
    <dbReference type="NCBI Taxonomy" id="1231657"/>
    <lineage>
        <taxon>Eukaryota</taxon>
        <taxon>Fungi</taxon>
        <taxon>Dikarya</taxon>
        <taxon>Ascomycota</taxon>
        <taxon>Pezizomycotina</taxon>
        <taxon>Dothideomycetes</taxon>
        <taxon>Pleosporomycetidae</taxon>
        <taxon>Pleosporales</taxon>
        <taxon>Lindgomycetaceae</taxon>
        <taxon>Clohesyomyces</taxon>
    </lineage>
</organism>
<evidence type="ECO:0000256" key="3">
    <source>
        <dbReference type="SAM" id="Phobius"/>
    </source>
</evidence>
<dbReference type="GO" id="GO:0009277">
    <property type="term" value="C:fungal-type cell wall"/>
    <property type="evidence" value="ECO:0007669"/>
    <property type="project" value="TreeGrafter"/>
</dbReference>
<dbReference type="EMBL" id="MCFA01000195">
    <property type="protein sequence ID" value="ORX99608.1"/>
    <property type="molecule type" value="Genomic_DNA"/>
</dbReference>
<keyword evidence="3" id="KW-0472">Membrane</keyword>
<gene>
    <name evidence="5" type="ORF">BCR34DRAFT_495235</name>
</gene>
<dbReference type="InterPro" id="IPR033121">
    <property type="entry name" value="PEPTIDASE_A1"/>
</dbReference>
<feature type="transmembrane region" description="Helical" evidence="3">
    <location>
        <begin position="415"/>
        <end position="441"/>
    </location>
</feature>
<dbReference type="Proteomes" id="UP000193144">
    <property type="component" value="Unassembled WGS sequence"/>
</dbReference>
<dbReference type="GO" id="GO:0005576">
    <property type="term" value="C:extracellular region"/>
    <property type="evidence" value="ECO:0007669"/>
    <property type="project" value="TreeGrafter"/>
</dbReference>
<comment type="similarity">
    <text evidence="1">Belongs to the peptidase A1 family.</text>
</comment>
<keyword evidence="6" id="KW-1185">Reference proteome</keyword>
<protein>
    <submittedName>
        <fullName evidence="5">Aspartic peptidase domain-containing protein</fullName>
    </submittedName>
</protein>
<dbReference type="Gene3D" id="2.40.70.10">
    <property type="entry name" value="Acid Proteases"/>
    <property type="match status" value="2"/>
</dbReference>
<dbReference type="GO" id="GO:0031505">
    <property type="term" value="P:fungal-type cell wall organization"/>
    <property type="evidence" value="ECO:0007669"/>
    <property type="project" value="TreeGrafter"/>
</dbReference>
<dbReference type="SUPFAM" id="SSF50630">
    <property type="entry name" value="Acid proteases"/>
    <property type="match status" value="1"/>
</dbReference>
<evidence type="ECO:0000256" key="1">
    <source>
        <dbReference type="ARBA" id="ARBA00007447"/>
    </source>
</evidence>
<dbReference type="PRINTS" id="PR00792">
    <property type="entry name" value="PEPSIN"/>
</dbReference>
<dbReference type="Pfam" id="PF00026">
    <property type="entry name" value="Asp"/>
    <property type="match status" value="1"/>
</dbReference>
<dbReference type="GO" id="GO:0004190">
    <property type="term" value="F:aspartic-type endopeptidase activity"/>
    <property type="evidence" value="ECO:0007669"/>
    <property type="project" value="InterPro"/>
</dbReference>
<dbReference type="InterPro" id="IPR034164">
    <property type="entry name" value="Pepsin-like_dom"/>
</dbReference>
<dbReference type="GO" id="GO:0006508">
    <property type="term" value="P:proteolysis"/>
    <property type="evidence" value="ECO:0007669"/>
    <property type="project" value="InterPro"/>
</dbReference>
<evidence type="ECO:0000313" key="6">
    <source>
        <dbReference type="Proteomes" id="UP000193144"/>
    </source>
</evidence>
<dbReference type="InterPro" id="IPR021109">
    <property type="entry name" value="Peptidase_aspartic_dom_sf"/>
</dbReference>
<proteinExistence type="inferred from homology"/>
<dbReference type="CDD" id="cd05471">
    <property type="entry name" value="pepsin_like"/>
    <property type="match status" value="1"/>
</dbReference>
<dbReference type="AlphaFoldDB" id="A0A1Y1YNQ8"/>
<feature type="domain" description="Peptidase A1" evidence="4">
    <location>
        <begin position="29"/>
        <end position="378"/>
    </location>
</feature>